<dbReference type="AlphaFoldDB" id="A0A0F9SX56"/>
<protein>
    <submittedName>
        <fullName evidence="1">Uncharacterized protein</fullName>
    </submittedName>
</protein>
<reference evidence="1" key="1">
    <citation type="journal article" date="2015" name="Nature">
        <title>Complex archaea that bridge the gap between prokaryotes and eukaryotes.</title>
        <authorList>
            <person name="Spang A."/>
            <person name="Saw J.H."/>
            <person name="Jorgensen S.L."/>
            <person name="Zaremba-Niedzwiedzka K."/>
            <person name="Martijn J."/>
            <person name="Lind A.E."/>
            <person name="van Eijk R."/>
            <person name="Schleper C."/>
            <person name="Guy L."/>
            <person name="Ettema T.J."/>
        </authorList>
    </citation>
    <scope>NUCLEOTIDE SEQUENCE</scope>
</reference>
<evidence type="ECO:0000313" key="1">
    <source>
        <dbReference type="EMBL" id="KKN73500.1"/>
    </source>
</evidence>
<sequence length="76" mass="8806">MRMLTKTIKTTKQIPINVIQFEWLEPVSKNFRNLPCTACRKPIGDQRFGLAWATDEKGKYSMRLCNNCGEKAEQDL</sequence>
<name>A0A0F9SX56_9ZZZZ</name>
<gene>
    <name evidence="1" type="ORF">LCGC14_0400760</name>
</gene>
<organism evidence="1">
    <name type="scientific">marine sediment metagenome</name>
    <dbReference type="NCBI Taxonomy" id="412755"/>
    <lineage>
        <taxon>unclassified sequences</taxon>
        <taxon>metagenomes</taxon>
        <taxon>ecological metagenomes</taxon>
    </lineage>
</organism>
<comment type="caution">
    <text evidence="1">The sequence shown here is derived from an EMBL/GenBank/DDBJ whole genome shotgun (WGS) entry which is preliminary data.</text>
</comment>
<dbReference type="EMBL" id="LAZR01000343">
    <property type="protein sequence ID" value="KKN73500.1"/>
    <property type="molecule type" value="Genomic_DNA"/>
</dbReference>
<accession>A0A0F9SX56</accession>
<feature type="non-terminal residue" evidence="1">
    <location>
        <position position="76"/>
    </location>
</feature>
<proteinExistence type="predicted"/>